<gene>
    <name evidence="2" type="ORF">ABR189_06800</name>
</gene>
<accession>A0ABV2T4L4</accession>
<dbReference type="Pfam" id="PF12770">
    <property type="entry name" value="CHAT"/>
    <property type="match status" value="1"/>
</dbReference>
<evidence type="ECO:0000313" key="3">
    <source>
        <dbReference type="Proteomes" id="UP001549749"/>
    </source>
</evidence>
<dbReference type="Proteomes" id="UP001549749">
    <property type="component" value="Unassembled WGS sequence"/>
</dbReference>
<protein>
    <submittedName>
        <fullName evidence="2">CHAT domain-containing protein</fullName>
    </submittedName>
</protein>
<dbReference type="EMBL" id="JBEXAC010000001">
    <property type="protein sequence ID" value="MET6997069.1"/>
    <property type="molecule type" value="Genomic_DNA"/>
</dbReference>
<evidence type="ECO:0000259" key="1">
    <source>
        <dbReference type="Pfam" id="PF12770"/>
    </source>
</evidence>
<name>A0ABV2T4L4_9BACT</name>
<keyword evidence="3" id="KW-1185">Reference proteome</keyword>
<dbReference type="RefSeq" id="WP_354659709.1">
    <property type="nucleotide sequence ID" value="NZ_JBEXAC010000001.1"/>
</dbReference>
<organism evidence="2 3">
    <name type="scientific">Chitinophaga defluvii</name>
    <dbReference type="NCBI Taxonomy" id="3163343"/>
    <lineage>
        <taxon>Bacteria</taxon>
        <taxon>Pseudomonadati</taxon>
        <taxon>Bacteroidota</taxon>
        <taxon>Chitinophagia</taxon>
        <taxon>Chitinophagales</taxon>
        <taxon>Chitinophagaceae</taxon>
        <taxon>Chitinophaga</taxon>
    </lineage>
</organism>
<sequence length="620" mass="70102">MKVVYIAFANNREHPLEDLTKEDETVYATLDNNKAGQNGQQRYTVFREQFATIDNVNHFLEDNTDELAIFHYSGHAGQQLLLLNDGVANAKGIAYQLSQRVSNGALKLVVMNGCSTVGQVKTLLDLGIPAVIATNTAVGDTSARIFSTRFYTNLASKGMTIRDAFFDALAAAQVATTTDLGLADTSKRDIGAFAEADKDKPLWGLFYKLDEMVDSNPFVAVSGPPPANYKPNKLLTATIFDAVAEAGNPLVLQLKAQAEVDIVADNVRQQAFLAALPYPVAVHLQKLFSAEQGADGFDQMGLRRLEQIGRVFHVTMEFMGFIMVAQLWDLKMIGKVKELPEAMIALLKDYFYLTAKDRALFDYVSFIRQIRTYFDTLGKEVTFFVEELEGLREDVAAVHDFGTACDFLYYIRKYTVNKKVFAPSVPELCINAENMLARFFRKLGFLHRYTLTSIQEIHIRKYRHTPAEFNHQVVKLMNAISNNDINYYLLSDYLDNSGVVLTKQKLQVFNAGKRQYRGDKLEFLNLSPFVIDLNAFESKADRSKPMFFDQCRLADERCVFKSVKEPESTKDYVEISIKVPDDTKVMAAYEVSEQQERYEAVRLQFMAFRAIILNEQTQQV</sequence>
<reference evidence="2 3" key="1">
    <citation type="submission" date="2024-06" db="EMBL/GenBank/DDBJ databases">
        <title>Chitinophaga defluvii sp. nov., isolated from municipal sewage.</title>
        <authorList>
            <person name="Zhang L."/>
        </authorList>
    </citation>
    <scope>NUCLEOTIDE SEQUENCE [LARGE SCALE GENOMIC DNA]</scope>
    <source>
        <strain evidence="2 3">H8</strain>
    </source>
</reference>
<proteinExistence type="predicted"/>
<comment type="caution">
    <text evidence="2">The sequence shown here is derived from an EMBL/GenBank/DDBJ whole genome shotgun (WGS) entry which is preliminary data.</text>
</comment>
<feature type="domain" description="CHAT" evidence="1">
    <location>
        <begin position="34"/>
        <end position="175"/>
    </location>
</feature>
<dbReference type="InterPro" id="IPR024983">
    <property type="entry name" value="CHAT_dom"/>
</dbReference>
<evidence type="ECO:0000313" key="2">
    <source>
        <dbReference type="EMBL" id="MET6997069.1"/>
    </source>
</evidence>